<dbReference type="InterPro" id="IPR001296">
    <property type="entry name" value="Glyco_trans_1"/>
</dbReference>
<proteinExistence type="predicted"/>
<name>A0A0K0HC52_SALBC</name>
<evidence type="ECO:0000313" key="4">
    <source>
        <dbReference type="Proteomes" id="UP000000289"/>
    </source>
</evidence>
<dbReference type="GO" id="GO:0016757">
    <property type="term" value="F:glycosyltransferase activity"/>
    <property type="evidence" value="ECO:0007669"/>
    <property type="project" value="UniProtKB-KW"/>
</dbReference>
<feature type="domain" description="Glycosyl transferase family 1" evidence="1">
    <location>
        <begin position="178"/>
        <end position="342"/>
    </location>
</feature>
<dbReference type="AlphaFoldDB" id="A0A0K0HC52"/>
<dbReference type="SUPFAM" id="SSF53756">
    <property type="entry name" value="UDP-Glycosyltransferase/glycogen phosphorylase"/>
    <property type="match status" value="1"/>
</dbReference>
<dbReference type="Gene3D" id="3.40.50.2000">
    <property type="entry name" value="Glycogen Phosphorylase B"/>
    <property type="match status" value="2"/>
</dbReference>
<keyword evidence="3" id="KW-0328">Glycosyltransferase</keyword>
<dbReference type="Proteomes" id="UP000000289">
    <property type="component" value="Chromosome"/>
</dbReference>
<dbReference type="EMBL" id="FR877557">
    <property type="protein sequence ID" value="CCC30975.1"/>
    <property type="molecule type" value="Genomic_DNA"/>
</dbReference>
<dbReference type="Pfam" id="PF00534">
    <property type="entry name" value="Glycos_transf_1"/>
    <property type="match status" value="1"/>
</dbReference>
<dbReference type="KEGG" id="sbg:SBG_1911"/>
<reference evidence="3 4" key="1">
    <citation type="journal article" date="2011" name="PLoS Pathog.">
        <title>Salmonella bongori provides insights into the evolution of the Salmonellae.</title>
        <authorList>
            <person name="Fookes M."/>
            <person name="Schroeder G.N."/>
            <person name="Langridge G.C."/>
            <person name="Blondel C.J."/>
            <person name="Mammina C."/>
            <person name="Connor T.R."/>
            <person name="Seth-Smith H."/>
            <person name="Vernikos G.S."/>
            <person name="Robinson K.S."/>
            <person name="Sanders M."/>
            <person name="Petty N.K."/>
            <person name="Kingsley R.A."/>
            <person name="Baumler A.J."/>
            <person name="Nuccio S.P."/>
            <person name="Contreras I."/>
            <person name="Santiviago C.A."/>
            <person name="Maskell D."/>
            <person name="Barrow P."/>
            <person name="Humphrey T."/>
            <person name="Nastasi A."/>
            <person name="Roberts M."/>
            <person name="Frankel G."/>
            <person name="Parkhill J."/>
            <person name="Dougan G."/>
            <person name="Thomson N.R."/>
        </authorList>
    </citation>
    <scope>NUCLEOTIDE SEQUENCE [LARGE SCALE GENOMIC DNA]</scope>
    <source>
        <strain evidence="4">ATCC 43975 / DSM 13772 / NCTC 12419</strain>
    </source>
</reference>
<gene>
    <name evidence="3" type="ordered locus">SBG_1911</name>
</gene>
<organism evidence="3 4">
    <name type="scientific">Salmonella bongori (strain ATCC 43975 / DSM 13772 / NCTC 12419)</name>
    <dbReference type="NCBI Taxonomy" id="218493"/>
    <lineage>
        <taxon>Bacteria</taxon>
        <taxon>Pseudomonadati</taxon>
        <taxon>Pseudomonadota</taxon>
        <taxon>Gammaproteobacteria</taxon>
        <taxon>Enterobacterales</taxon>
        <taxon>Enterobacteriaceae</taxon>
        <taxon>Salmonella</taxon>
    </lineage>
</organism>
<protein>
    <submittedName>
        <fullName evidence="3">Galactosyltransferase</fullName>
    </submittedName>
</protein>
<dbReference type="GeneID" id="44980913"/>
<feature type="domain" description="Glycosyltransferase subfamily 4-like N-terminal" evidence="2">
    <location>
        <begin position="13"/>
        <end position="168"/>
    </location>
</feature>
<evidence type="ECO:0000259" key="2">
    <source>
        <dbReference type="Pfam" id="PF13439"/>
    </source>
</evidence>
<keyword evidence="3" id="KW-0808">Transferase</keyword>
<dbReference type="GO" id="GO:1901135">
    <property type="term" value="P:carbohydrate derivative metabolic process"/>
    <property type="evidence" value="ECO:0007669"/>
    <property type="project" value="UniProtKB-ARBA"/>
</dbReference>
<dbReference type="RefSeq" id="WP_000789023.1">
    <property type="nucleotide sequence ID" value="NC_015761.1"/>
</dbReference>
<evidence type="ECO:0000259" key="1">
    <source>
        <dbReference type="Pfam" id="PF00534"/>
    </source>
</evidence>
<dbReference type="PANTHER" id="PTHR12526:SF630">
    <property type="entry name" value="GLYCOSYLTRANSFERASE"/>
    <property type="match status" value="1"/>
</dbReference>
<sequence>MKNICLVTTSLGMGGAEKQVCDLADSFYKEGHKVIILCLNNSVINNPVNDDINIHVLDLKKNIVSFCRCIFQARKILKEFKPQIVHSHMFHANIFSRILRLLCPFPVLISTAHNTNEGGRLRMCLYRVTDFLTTFSTNVSNEAVESFINKGAVKKGRMVAFYNGIDTNLFKYSLESRINKRRELKLKEEDVLMLAVGRLTEAKNYKNMLNALQRVIAVKVVHLAIIGTGPDEQQLLSYAEQIGVSQYIHWLGIRFDVKEWMSAMDLYVMSSSWEGMPLVICEAMSCEGLVVATDCGGVKEIVGNAGFIVPTNNPDALSETILSALELTKTKRKRLGITARERIETHYSLDTISNKWLEFYETANKK</sequence>
<dbReference type="Pfam" id="PF13439">
    <property type="entry name" value="Glyco_transf_4"/>
    <property type="match status" value="1"/>
</dbReference>
<accession>A0A0K0HC52</accession>
<dbReference type="InterPro" id="IPR028098">
    <property type="entry name" value="Glyco_trans_4-like_N"/>
</dbReference>
<evidence type="ECO:0000313" key="3">
    <source>
        <dbReference type="EMBL" id="CCC30975.1"/>
    </source>
</evidence>
<dbReference type="PANTHER" id="PTHR12526">
    <property type="entry name" value="GLYCOSYLTRANSFERASE"/>
    <property type="match status" value="1"/>
</dbReference>
<dbReference type="eggNOG" id="COG0438">
    <property type="taxonomic scope" value="Bacteria"/>
</dbReference>